<accession>A0A4R5EK12</accession>
<dbReference type="RefSeq" id="WP_132637951.1">
    <property type="nucleotide sequence ID" value="NZ_SMLD01000145.1"/>
</dbReference>
<comment type="caution">
    <text evidence="2">The sequence shown here is derived from an EMBL/GenBank/DDBJ whole genome shotgun (WGS) entry which is preliminary data.</text>
</comment>
<reference evidence="2 3" key="1">
    <citation type="submission" date="2019-03" db="EMBL/GenBank/DDBJ databases">
        <title>Draft genome sequences of novel Actinobacteria.</title>
        <authorList>
            <person name="Sahin N."/>
            <person name="Ay H."/>
            <person name="Saygin H."/>
        </authorList>
    </citation>
    <scope>NUCLEOTIDE SEQUENCE [LARGE SCALE GENOMIC DNA]</scope>
    <source>
        <strain evidence="2 3">6K102</strain>
    </source>
</reference>
<dbReference type="AlphaFoldDB" id="A0A4R5EK12"/>
<evidence type="ECO:0000313" key="2">
    <source>
        <dbReference type="EMBL" id="TDE34762.1"/>
    </source>
</evidence>
<organism evidence="2 3">
    <name type="scientific">Nonomuraea mesophila</name>
    <dbReference type="NCBI Taxonomy" id="2530382"/>
    <lineage>
        <taxon>Bacteria</taxon>
        <taxon>Bacillati</taxon>
        <taxon>Actinomycetota</taxon>
        <taxon>Actinomycetes</taxon>
        <taxon>Streptosporangiales</taxon>
        <taxon>Streptosporangiaceae</taxon>
        <taxon>Nonomuraea</taxon>
    </lineage>
</organism>
<evidence type="ECO:0000256" key="1">
    <source>
        <dbReference type="SAM" id="SignalP"/>
    </source>
</evidence>
<proteinExistence type="predicted"/>
<keyword evidence="1" id="KW-0732">Signal</keyword>
<dbReference type="Proteomes" id="UP000295136">
    <property type="component" value="Unassembled WGS sequence"/>
</dbReference>
<dbReference type="EMBL" id="SMLD01000145">
    <property type="protein sequence ID" value="TDE34762.1"/>
    <property type="molecule type" value="Genomic_DNA"/>
</dbReference>
<protein>
    <submittedName>
        <fullName evidence="2">Uncharacterized protein</fullName>
    </submittedName>
</protein>
<feature type="chain" id="PRO_5020740244" evidence="1">
    <location>
        <begin position="28"/>
        <end position="103"/>
    </location>
</feature>
<sequence>MNKSIFAAFASAAAIAVVSLTPVAAHADPPPSNCISDFGYQPNWTYARCSTGSGYVQAIAKCSNGSKTTYAYGPWKYIGVTSAAHCPDSHNKAVGHDYNIKGY</sequence>
<evidence type="ECO:0000313" key="3">
    <source>
        <dbReference type="Proteomes" id="UP000295136"/>
    </source>
</evidence>
<feature type="signal peptide" evidence="1">
    <location>
        <begin position="1"/>
        <end position="27"/>
    </location>
</feature>
<gene>
    <name evidence="2" type="ORF">E1295_36730</name>
</gene>
<keyword evidence="3" id="KW-1185">Reference proteome</keyword>
<name>A0A4R5EK12_9ACTN</name>